<organism evidence="2 3">
    <name type="scientific">Candidatus Aeolococcus gillhamiae</name>
    <dbReference type="NCBI Taxonomy" id="3127015"/>
    <lineage>
        <taxon>Bacteria</taxon>
        <taxon>Bacillati</taxon>
        <taxon>Candidatus Dormiibacterota</taxon>
        <taxon>Candidatus Dormibacteria</taxon>
        <taxon>Candidatus Aeolococcales</taxon>
        <taxon>Candidatus Aeolococcaceae</taxon>
        <taxon>Candidatus Aeolococcus</taxon>
    </lineage>
</organism>
<dbReference type="AlphaFoldDB" id="A0A2W5ZHA5"/>
<feature type="compositionally biased region" description="Basic and acidic residues" evidence="1">
    <location>
        <begin position="98"/>
        <end position="110"/>
    </location>
</feature>
<dbReference type="Proteomes" id="UP000248724">
    <property type="component" value="Unassembled WGS sequence"/>
</dbReference>
<name>A0A2W5ZHA5_9BACT</name>
<feature type="region of interest" description="Disordered" evidence="1">
    <location>
        <begin position="98"/>
        <end position="128"/>
    </location>
</feature>
<comment type="caution">
    <text evidence="2">The sequence shown here is derived from an EMBL/GenBank/DDBJ whole genome shotgun (WGS) entry which is preliminary data.</text>
</comment>
<evidence type="ECO:0000313" key="2">
    <source>
        <dbReference type="EMBL" id="PZR82405.1"/>
    </source>
</evidence>
<evidence type="ECO:0000256" key="1">
    <source>
        <dbReference type="SAM" id="MobiDB-lite"/>
    </source>
</evidence>
<feature type="region of interest" description="Disordered" evidence="1">
    <location>
        <begin position="1"/>
        <end position="46"/>
    </location>
</feature>
<proteinExistence type="predicted"/>
<sequence length="176" mass="18381">MSTDVSAGDGDNLPVEVPQDEFTFASHDMGRGRAAEPPVCGRPEDGFVIHQPQTVAPAAPIDALVVGAPEPAPVAEAPPPAPDAFRISSASAVTAAKPAEELWTSREPAKEAAPAAPAVPSRRGWSTRHSGLVDRSANATMLRLREEAVNVSWNAAWMAVTSANPRLLRMRGGSSS</sequence>
<gene>
    <name evidence="2" type="ORF">DLM65_03905</name>
</gene>
<accession>A0A2W5ZHA5</accession>
<evidence type="ECO:0000313" key="3">
    <source>
        <dbReference type="Proteomes" id="UP000248724"/>
    </source>
</evidence>
<dbReference type="EMBL" id="QHBU01000073">
    <property type="protein sequence ID" value="PZR82405.1"/>
    <property type="molecule type" value="Genomic_DNA"/>
</dbReference>
<protein>
    <submittedName>
        <fullName evidence="2">Uncharacterized protein</fullName>
    </submittedName>
</protein>
<feature type="compositionally biased region" description="Low complexity" evidence="1">
    <location>
        <begin position="111"/>
        <end position="120"/>
    </location>
</feature>
<dbReference type="RefSeq" id="WP_337308797.1">
    <property type="nucleotide sequence ID" value="NZ_JAEKNS010000019.1"/>
</dbReference>
<reference evidence="2 3" key="1">
    <citation type="journal article" date="2017" name="Nature">
        <title>Atmospheric trace gases support primary production in Antarctic desert surface soil.</title>
        <authorList>
            <person name="Ji M."/>
            <person name="Greening C."/>
            <person name="Vanwonterghem I."/>
            <person name="Carere C.R."/>
            <person name="Bay S.K."/>
            <person name="Steen J.A."/>
            <person name="Montgomery K."/>
            <person name="Lines T."/>
            <person name="Beardall J."/>
            <person name="van Dorst J."/>
            <person name="Snape I."/>
            <person name="Stott M.B."/>
            <person name="Hugenholtz P."/>
            <person name="Ferrari B.C."/>
        </authorList>
    </citation>
    <scope>NUCLEOTIDE SEQUENCE [LARGE SCALE GENOMIC DNA]</scope>
    <source>
        <strain evidence="2">RRmetagenome_bin12</strain>
    </source>
</reference>